<dbReference type="SUPFAM" id="SSF48452">
    <property type="entry name" value="TPR-like"/>
    <property type="match status" value="1"/>
</dbReference>
<dbReference type="GO" id="GO:0004674">
    <property type="term" value="F:protein serine/threonine kinase activity"/>
    <property type="evidence" value="ECO:0007669"/>
    <property type="project" value="UniProtKB-KW"/>
</dbReference>
<dbReference type="InterPro" id="IPR009076">
    <property type="entry name" value="FRB_dom"/>
</dbReference>
<dbReference type="FunFam" id="1.10.1070.11:FF:000029">
    <property type="entry name" value="Serine/threonine-protein kinase TOR"/>
    <property type="match status" value="1"/>
</dbReference>
<sequence>MTIFRSMGLKCVAYLKYFMPVLKDVMDICSAPGLREMLIQQFCILVATIQHFTKDYLDLIMQIMEQYWDYESLQDKIVGLLEEISRVLIDEFTPCLHKFLPKMLSVLKNKGTHSGPIMHALRVFGTAVDPYLYTIVPAIVGLFDSANSYQAILCIGHMTYIHDLSPYLLLIYQPLLVAIKSPVPEIQNTALRTCTDLFSTVEESSPFVDPLLAFLEKSAIVCPHLEETLSRLKNKQAIPREVPMEYSTHRGLDSEDLLPFETNHPRSFKSNHEILGTAWDTTWCSTKADWTEWFRKLSITMLKESPSPALRCCSGLATNYQPVALELFNPGFVSCWDSLTEEFQKTTVEYIDKAISSPTIPNEELHYLLDLAEFMERSEKTQKYTLEINKLAHLAEKICAYAKALYYREKEFKQNPSQKIVGQIISLNDALGQHEAAQGMFRYNKEKFKTKLDITLYEKLQRWIKVLKRYEELQKQKPNDLSIILGRMRCLQNLGQWEDVVALAEKALSFPSSSSNGELALFAKRASLNLGRWDDLEKYINIDKKEIDGGFYHAVLLVHRNDFGNAKKVIDMCRETAVNDLMALVGESYRRAYDVVVRIQQLTELEEVITYKTSSQERKEMIKTLWENRLAGVERNVEVWQNILSVRSLVLPPQSNPEIWVKFSNLSRKNMRFKRAEIILTQLLLGDSKLTQTASIDPKVKYVYINLLWQKDQKEEAFSNMKEWVADFPRLNVPPSRQARCYVKLAQWQLYLNDSSLNETVIPSMIQSCKLAIELDGDWHKAWHTWAIINYRVLGHYLKESESNIDPYLLHALTGFIRAISLAPTENIQDTLRLLTLWFSYGHKRIVEISIREGFDIINPDTWLSVIPQIIARIHNPLRTVKNGIQQLLINLGKRHPQALVFPITVAQRSPFKQRVTASKSIINAIRQFNPKLIQETEIVSEELIRIAILWKEKWFKGLEEASHFYYVERQESKMMAVLQPLHEMLRNGPVTQHEKAVAKAFGRDLEKAWDCCKEYSKTRKESSMNLAWDLYAHVYRIIKRHLQTEFDKLHLSNISPELMKIKDLDLAVPGTYMKTFKAGKSVISITSFAQVLKVIPSKQKPRKTIIHGSDGNEYPFLLKGNEDLRQDERVMQLFSLVNNLLESDDITSKNHLSIQRYSVIPLCSDSGLIEWLPHSDTLHELLTVYRKAHSIPIDAELTLMQRFCMKNEYFKLPLIKKLEVFEFALDNTHGEGDDLERILWLNSPNAESWLDKRTTYTRSLAVMSMVGYILGLGDRHPNNLMLNRNSGKVIHIDFGDCFEVAMLRERFAELVPFRLTRMLINALEVSGIRGTFRATCETVMRVLRDNKESMLAVLEAFVYDPLINWRLTKNPGAPSNYNGDDDEVDALLVDKQKGYSGVSTGMTGSGTTTVSNASGLTLPQYSESSEDFLYSDENSLDEEGYDHGKFEHRALKIIERVSYKLSGRDFPGQTLSVEKQVDLLIKQATSHELLCQAYLGWCPYW</sequence>
<dbReference type="InterPro" id="IPR024585">
    <property type="entry name" value="mTOR_dom"/>
</dbReference>
<accession>A0A6B2KWQ4</accession>
<feature type="domain" description="FAT" evidence="12">
    <location>
        <begin position="390"/>
        <end position="910"/>
    </location>
</feature>
<feature type="domain" description="FATC" evidence="13">
    <location>
        <begin position="1470"/>
        <end position="1502"/>
    </location>
</feature>
<dbReference type="Pfam" id="PF02259">
    <property type="entry name" value="FAT"/>
    <property type="match status" value="1"/>
</dbReference>
<keyword evidence="8" id="KW-0067">ATP-binding</keyword>
<dbReference type="Pfam" id="PF08771">
    <property type="entry name" value="FRB_dom"/>
    <property type="match status" value="1"/>
</dbReference>
<dbReference type="GO" id="GO:0016242">
    <property type="term" value="P:negative regulation of macroautophagy"/>
    <property type="evidence" value="ECO:0007669"/>
    <property type="project" value="TreeGrafter"/>
</dbReference>
<dbReference type="Gene3D" id="1.25.10.10">
    <property type="entry name" value="Leucine-rich Repeat Variant"/>
    <property type="match status" value="1"/>
</dbReference>
<dbReference type="GO" id="GO:0031932">
    <property type="term" value="C:TORC2 complex"/>
    <property type="evidence" value="ECO:0007669"/>
    <property type="project" value="TreeGrafter"/>
</dbReference>
<evidence type="ECO:0000259" key="11">
    <source>
        <dbReference type="PROSITE" id="PS50290"/>
    </source>
</evidence>
<keyword evidence="4" id="KW-0808">Transferase</keyword>
<dbReference type="PROSITE" id="PS00915">
    <property type="entry name" value="PI3_4_KINASE_1"/>
    <property type="match status" value="1"/>
</dbReference>
<keyword evidence="3" id="KW-0723">Serine/threonine-protein kinase</keyword>
<dbReference type="SMART" id="SM00146">
    <property type="entry name" value="PI3Kc"/>
    <property type="match status" value="1"/>
</dbReference>
<evidence type="ECO:0000256" key="3">
    <source>
        <dbReference type="ARBA" id="ARBA00022527"/>
    </source>
</evidence>
<dbReference type="PROSITE" id="PS51190">
    <property type="entry name" value="FATC"/>
    <property type="match status" value="1"/>
</dbReference>
<dbReference type="CDD" id="cd05169">
    <property type="entry name" value="PIKKc_TOR"/>
    <property type="match status" value="1"/>
</dbReference>
<evidence type="ECO:0000256" key="2">
    <source>
        <dbReference type="ARBA" id="ARBA00012513"/>
    </source>
</evidence>
<keyword evidence="6" id="KW-0547">Nucleotide-binding</keyword>
<dbReference type="GO" id="GO:0005737">
    <property type="term" value="C:cytoplasm"/>
    <property type="evidence" value="ECO:0007669"/>
    <property type="project" value="TreeGrafter"/>
</dbReference>
<dbReference type="InterPro" id="IPR026683">
    <property type="entry name" value="TOR_cat"/>
</dbReference>
<dbReference type="Gene3D" id="1.20.120.150">
    <property type="entry name" value="FKBP12-rapamycin binding domain"/>
    <property type="match status" value="1"/>
</dbReference>
<evidence type="ECO:0000259" key="12">
    <source>
        <dbReference type="PROSITE" id="PS51189"/>
    </source>
</evidence>
<dbReference type="GO" id="GO:0005524">
    <property type="term" value="F:ATP binding"/>
    <property type="evidence" value="ECO:0007669"/>
    <property type="project" value="UniProtKB-KW"/>
</dbReference>
<dbReference type="SUPFAM" id="SSF56112">
    <property type="entry name" value="Protein kinase-like (PK-like)"/>
    <property type="match status" value="1"/>
</dbReference>
<dbReference type="Gene3D" id="1.25.40.10">
    <property type="entry name" value="Tetratricopeptide repeat domain"/>
    <property type="match status" value="2"/>
</dbReference>
<evidence type="ECO:0000256" key="8">
    <source>
        <dbReference type="ARBA" id="ARBA00022840"/>
    </source>
</evidence>
<evidence type="ECO:0000256" key="9">
    <source>
        <dbReference type="ARBA" id="ARBA00047899"/>
    </source>
</evidence>
<evidence type="ECO:0000256" key="10">
    <source>
        <dbReference type="ARBA" id="ARBA00048679"/>
    </source>
</evidence>
<dbReference type="PROSITE" id="PS00916">
    <property type="entry name" value="PI3_4_KINASE_2"/>
    <property type="match status" value="1"/>
</dbReference>
<evidence type="ECO:0000313" key="14">
    <source>
        <dbReference type="EMBL" id="NDV29018.1"/>
    </source>
</evidence>
<protein>
    <recommendedName>
        <fullName evidence="2">non-specific serine/threonine protein kinase</fullName>
        <ecNumber evidence="2">2.7.11.1</ecNumber>
    </recommendedName>
</protein>
<keyword evidence="5" id="KW-0677">Repeat</keyword>
<dbReference type="EC" id="2.7.11.1" evidence="2"/>
<dbReference type="InterPro" id="IPR014009">
    <property type="entry name" value="PIK_FAT"/>
</dbReference>
<dbReference type="SUPFAM" id="SSF48371">
    <property type="entry name" value="ARM repeat"/>
    <property type="match status" value="1"/>
</dbReference>
<evidence type="ECO:0000256" key="1">
    <source>
        <dbReference type="ARBA" id="ARBA00011031"/>
    </source>
</evidence>
<dbReference type="InterPro" id="IPR036738">
    <property type="entry name" value="FRB_sf"/>
</dbReference>
<proteinExistence type="inferred from homology"/>
<comment type="similarity">
    <text evidence="1">Belongs to the PI3/PI4-kinase family.</text>
</comment>
<dbReference type="GO" id="GO:0080090">
    <property type="term" value="P:regulation of primary metabolic process"/>
    <property type="evidence" value="ECO:0007669"/>
    <property type="project" value="UniProtKB-ARBA"/>
</dbReference>
<dbReference type="GO" id="GO:0031931">
    <property type="term" value="C:TORC1 complex"/>
    <property type="evidence" value="ECO:0007669"/>
    <property type="project" value="TreeGrafter"/>
</dbReference>
<dbReference type="InterPro" id="IPR036940">
    <property type="entry name" value="PI3/4_kinase_cat_sf"/>
</dbReference>
<dbReference type="SMART" id="SM01343">
    <property type="entry name" value="FATC"/>
    <property type="match status" value="1"/>
</dbReference>
<dbReference type="InterPro" id="IPR011990">
    <property type="entry name" value="TPR-like_helical_dom_sf"/>
</dbReference>
<dbReference type="FunFam" id="1.20.120.150:FF:000001">
    <property type="entry name" value="Serine/threonine-protein kinase TOR"/>
    <property type="match status" value="1"/>
</dbReference>
<dbReference type="InterPro" id="IPR003152">
    <property type="entry name" value="FATC_dom"/>
</dbReference>
<dbReference type="EMBL" id="GIBP01000049">
    <property type="protein sequence ID" value="NDV29018.1"/>
    <property type="molecule type" value="Transcribed_RNA"/>
</dbReference>
<name>A0A6B2KWQ4_9EUKA</name>
<dbReference type="Gene3D" id="3.30.1010.10">
    <property type="entry name" value="Phosphatidylinositol 3-kinase Catalytic Subunit, Chain A, domain 4"/>
    <property type="match status" value="1"/>
</dbReference>
<dbReference type="Pfam" id="PF00454">
    <property type="entry name" value="PI3_PI4_kinase"/>
    <property type="match status" value="1"/>
</dbReference>
<feature type="domain" description="PI3K/PI4K catalytic" evidence="11">
    <location>
        <begin position="1089"/>
        <end position="1408"/>
    </location>
</feature>
<dbReference type="InterPro" id="IPR011989">
    <property type="entry name" value="ARM-like"/>
</dbReference>
<dbReference type="Gene3D" id="1.10.1070.11">
    <property type="entry name" value="Phosphatidylinositol 3-/4-kinase, catalytic domain"/>
    <property type="match status" value="1"/>
</dbReference>
<dbReference type="SMART" id="SM01345">
    <property type="entry name" value="Rapamycin_bind"/>
    <property type="match status" value="1"/>
</dbReference>
<comment type="catalytic activity">
    <reaction evidence="9">
        <text>L-threonyl-[protein] + ATP = O-phospho-L-threonyl-[protein] + ADP + H(+)</text>
        <dbReference type="Rhea" id="RHEA:46608"/>
        <dbReference type="Rhea" id="RHEA-COMP:11060"/>
        <dbReference type="Rhea" id="RHEA-COMP:11605"/>
        <dbReference type="ChEBI" id="CHEBI:15378"/>
        <dbReference type="ChEBI" id="CHEBI:30013"/>
        <dbReference type="ChEBI" id="CHEBI:30616"/>
        <dbReference type="ChEBI" id="CHEBI:61977"/>
        <dbReference type="ChEBI" id="CHEBI:456216"/>
        <dbReference type="EC" id="2.7.11.1"/>
    </reaction>
</comment>
<dbReference type="PANTHER" id="PTHR11139">
    <property type="entry name" value="ATAXIA TELANGIECTASIA MUTATED ATM -RELATED"/>
    <property type="match status" value="1"/>
</dbReference>
<dbReference type="Pfam" id="PF02260">
    <property type="entry name" value="FATC"/>
    <property type="match status" value="1"/>
</dbReference>
<evidence type="ECO:0000256" key="7">
    <source>
        <dbReference type="ARBA" id="ARBA00022777"/>
    </source>
</evidence>
<dbReference type="PROSITE" id="PS50290">
    <property type="entry name" value="PI3_4_KINASE_3"/>
    <property type="match status" value="1"/>
</dbReference>
<dbReference type="PROSITE" id="PS51189">
    <property type="entry name" value="FAT"/>
    <property type="match status" value="1"/>
</dbReference>
<dbReference type="InterPro" id="IPR018936">
    <property type="entry name" value="PI3/4_kinase_CS"/>
</dbReference>
<reference evidence="14" key="1">
    <citation type="journal article" date="2020" name="J. Eukaryot. Microbiol.">
        <title>De novo Sequencing, Assembly and Annotation of the Transcriptome for the Free-Living Testate Amoeba Arcella intermedia.</title>
        <authorList>
            <person name="Ribeiro G.M."/>
            <person name="Porfirio-Sousa A.L."/>
            <person name="Maurer-Alcala X.X."/>
            <person name="Katz L.A."/>
            <person name="Lahr D.J.G."/>
        </authorList>
    </citation>
    <scope>NUCLEOTIDE SEQUENCE</scope>
</reference>
<dbReference type="SUPFAM" id="SSF47212">
    <property type="entry name" value="FKBP12-rapamycin-binding domain of FKBP-rapamycin-associated protein (FRAP)"/>
    <property type="match status" value="1"/>
</dbReference>
<evidence type="ECO:0000256" key="5">
    <source>
        <dbReference type="ARBA" id="ARBA00022737"/>
    </source>
</evidence>
<dbReference type="InterPro" id="IPR050517">
    <property type="entry name" value="DDR_Repair_Kinase"/>
</dbReference>
<keyword evidence="7" id="KW-0418">Kinase</keyword>
<dbReference type="PANTHER" id="PTHR11139:SF9">
    <property type="entry name" value="SERINE_THREONINE-PROTEIN KINASE MTOR"/>
    <property type="match status" value="1"/>
</dbReference>
<dbReference type="GO" id="GO:0005634">
    <property type="term" value="C:nucleus"/>
    <property type="evidence" value="ECO:0007669"/>
    <property type="project" value="TreeGrafter"/>
</dbReference>
<organism evidence="14">
    <name type="scientific">Arcella intermedia</name>
    <dbReference type="NCBI Taxonomy" id="1963864"/>
    <lineage>
        <taxon>Eukaryota</taxon>
        <taxon>Amoebozoa</taxon>
        <taxon>Tubulinea</taxon>
        <taxon>Elardia</taxon>
        <taxon>Arcellinida</taxon>
        <taxon>Sphaerothecina</taxon>
        <taxon>Arcellidae</taxon>
        <taxon>Arcella</taxon>
    </lineage>
</organism>
<dbReference type="InterPro" id="IPR011009">
    <property type="entry name" value="Kinase-like_dom_sf"/>
</dbReference>
<dbReference type="GO" id="GO:0044877">
    <property type="term" value="F:protein-containing complex binding"/>
    <property type="evidence" value="ECO:0007669"/>
    <property type="project" value="InterPro"/>
</dbReference>
<dbReference type="InterPro" id="IPR057564">
    <property type="entry name" value="HEAT_ATR"/>
</dbReference>
<evidence type="ECO:0000259" key="13">
    <source>
        <dbReference type="PROSITE" id="PS51190"/>
    </source>
</evidence>
<dbReference type="InterPro" id="IPR016024">
    <property type="entry name" value="ARM-type_fold"/>
</dbReference>
<dbReference type="Pfam" id="PF11865">
    <property type="entry name" value="mTOR_dom"/>
    <property type="match status" value="1"/>
</dbReference>
<dbReference type="FunFam" id="3.30.1010.10:FF:000006">
    <property type="entry name" value="Serine/threonine-protein kinase TOR"/>
    <property type="match status" value="1"/>
</dbReference>
<comment type="catalytic activity">
    <reaction evidence="10">
        <text>L-seryl-[protein] + ATP = O-phospho-L-seryl-[protein] + ADP + H(+)</text>
        <dbReference type="Rhea" id="RHEA:17989"/>
        <dbReference type="Rhea" id="RHEA-COMP:9863"/>
        <dbReference type="Rhea" id="RHEA-COMP:11604"/>
        <dbReference type="ChEBI" id="CHEBI:15378"/>
        <dbReference type="ChEBI" id="CHEBI:29999"/>
        <dbReference type="ChEBI" id="CHEBI:30616"/>
        <dbReference type="ChEBI" id="CHEBI:83421"/>
        <dbReference type="ChEBI" id="CHEBI:456216"/>
        <dbReference type="EC" id="2.7.11.1"/>
    </reaction>
</comment>
<evidence type="ECO:0000256" key="4">
    <source>
        <dbReference type="ARBA" id="ARBA00022679"/>
    </source>
</evidence>
<dbReference type="Pfam" id="PF23593">
    <property type="entry name" value="HEAT_ATR"/>
    <property type="match status" value="1"/>
</dbReference>
<evidence type="ECO:0000256" key="6">
    <source>
        <dbReference type="ARBA" id="ARBA00022741"/>
    </source>
</evidence>
<dbReference type="InterPro" id="IPR000403">
    <property type="entry name" value="PI3/4_kinase_cat_dom"/>
</dbReference>
<dbReference type="InterPro" id="IPR003151">
    <property type="entry name" value="PIK-rel_kinase_FAT"/>
</dbReference>
<dbReference type="GO" id="GO:0031929">
    <property type="term" value="P:TOR signaling"/>
    <property type="evidence" value="ECO:0007669"/>
    <property type="project" value="TreeGrafter"/>
</dbReference>